<gene>
    <name evidence="1" type="ORF">PPRIM_AZ9-3.1.T0280128</name>
</gene>
<dbReference type="OMA" id="CRKMREF"/>
<protein>
    <submittedName>
        <fullName evidence="1">Uncharacterized protein</fullName>
    </submittedName>
</protein>
<name>A0A8S1KUN4_PARPR</name>
<sequence>MSIQIANLPEFSYKSIPKRSLDLENFFKEFEMKQFLEECNYSQQELYVECRKMRQFQQKRKLKLNKYINSYLEAPSIISPVQLLL</sequence>
<accession>A0A8S1KUN4</accession>
<dbReference type="EMBL" id="CAJJDM010000027">
    <property type="protein sequence ID" value="CAD8058948.1"/>
    <property type="molecule type" value="Genomic_DNA"/>
</dbReference>
<comment type="caution">
    <text evidence="1">The sequence shown here is derived from an EMBL/GenBank/DDBJ whole genome shotgun (WGS) entry which is preliminary data.</text>
</comment>
<proteinExistence type="predicted"/>
<reference evidence="1" key="1">
    <citation type="submission" date="2021-01" db="EMBL/GenBank/DDBJ databases">
        <authorList>
            <consortium name="Genoscope - CEA"/>
            <person name="William W."/>
        </authorList>
    </citation>
    <scope>NUCLEOTIDE SEQUENCE</scope>
</reference>
<evidence type="ECO:0000313" key="1">
    <source>
        <dbReference type="EMBL" id="CAD8058948.1"/>
    </source>
</evidence>
<dbReference type="AlphaFoldDB" id="A0A8S1KUN4"/>
<dbReference type="Proteomes" id="UP000688137">
    <property type="component" value="Unassembled WGS sequence"/>
</dbReference>
<evidence type="ECO:0000313" key="2">
    <source>
        <dbReference type="Proteomes" id="UP000688137"/>
    </source>
</evidence>
<organism evidence="1 2">
    <name type="scientific">Paramecium primaurelia</name>
    <dbReference type="NCBI Taxonomy" id="5886"/>
    <lineage>
        <taxon>Eukaryota</taxon>
        <taxon>Sar</taxon>
        <taxon>Alveolata</taxon>
        <taxon>Ciliophora</taxon>
        <taxon>Intramacronucleata</taxon>
        <taxon>Oligohymenophorea</taxon>
        <taxon>Peniculida</taxon>
        <taxon>Parameciidae</taxon>
        <taxon>Paramecium</taxon>
    </lineage>
</organism>
<keyword evidence="2" id="KW-1185">Reference proteome</keyword>